<evidence type="ECO:0000256" key="5">
    <source>
        <dbReference type="SAM" id="SignalP"/>
    </source>
</evidence>
<keyword evidence="4" id="KW-1133">Transmembrane helix</keyword>
<sequence>MKSIGAFVVTTLLLVEQHAYLTQAAQINKGQGNSSCLTQKVFTEPAHSGWPHSFSCDQTIIYDEFSEEWTCVLTDAGSGEVIFNNTWSSDDIYDTKHFLHKVHPNHSNNYYLDLVSSDQGTCYRYVYRLNVSELEEMTCHESMTNYSPWHEKTELDKVLILECFTGEDDPHPIHAQSGHNHTVVWRRNCTDIKNITGVEINDKNEMVISQVSYDHPGVYSCAYVINGQERFAFHQKICVKPKISKGLPKIKCLNTRHRVVLGQPLLIECVLDLGNGYAQAFDHALKWKKVRGVNVTNVCMNNAQGKTMNGTESRLHCNFTTKYPCFLHVPSKEERAQSRFTTTVRFWIDNVQEADLGTYVVAVRKQRIEMANDTFLLELDQEPHVISINYIVLICLSCFVLFLIVVCFLCWHRFYICLYYKRNFGKYETDDKKYGAFISYHFSTEMDKFAQQQTRDATAATLSNLESLGYRVYDENRDGFQSEMRVDSSMNAMRQCHRVVIVLTPEYLKDHWSIFCLQKSFHSMIESNHKMIFVIVPGTREYIKQHSNVDETHLMIRRALKLNHDIQWSENRNFDKRRFKLELEWAMPKLATQRSVRHESTTSSLLSQQYTYTNGFHRTMSVETEVTEAGSPKPAGEQFTCFVIEPETCPSNTSL</sequence>
<dbReference type="InterPro" id="IPR013783">
    <property type="entry name" value="Ig-like_fold"/>
</dbReference>
<dbReference type="PANTHER" id="PTHR11890:SF44">
    <property type="entry name" value="X-LINKED INTERLEUKIN-1 RECEPTOR ACCESSORY PROTEIN-LIKE 2"/>
    <property type="match status" value="1"/>
</dbReference>
<gene>
    <name evidence="7" type="primary">LOC100175496-002</name>
</gene>
<name>A0A6F9DH16_9ASCI</name>
<dbReference type="Gene3D" id="3.40.50.10140">
    <property type="entry name" value="Toll/interleukin-1 receptor homology (TIR) domain"/>
    <property type="match status" value="1"/>
</dbReference>
<evidence type="ECO:0000256" key="4">
    <source>
        <dbReference type="SAM" id="Phobius"/>
    </source>
</evidence>
<dbReference type="InterPro" id="IPR000157">
    <property type="entry name" value="TIR_dom"/>
</dbReference>
<reference evidence="7" key="1">
    <citation type="submission" date="2020-04" db="EMBL/GenBank/DDBJ databases">
        <authorList>
            <person name="Neveu A P."/>
        </authorList>
    </citation>
    <scope>NUCLEOTIDE SEQUENCE</scope>
    <source>
        <tissue evidence="7">Whole embryo</tissue>
    </source>
</reference>
<keyword evidence="4" id="KW-0812">Transmembrane</keyword>
<evidence type="ECO:0000259" key="6">
    <source>
        <dbReference type="PROSITE" id="PS50104"/>
    </source>
</evidence>
<keyword evidence="2" id="KW-0325">Glycoprotein</keyword>
<organism evidence="7">
    <name type="scientific">Phallusia mammillata</name>
    <dbReference type="NCBI Taxonomy" id="59560"/>
    <lineage>
        <taxon>Eukaryota</taxon>
        <taxon>Metazoa</taxon>
        <taxon>Chordata</taxon>
        <taxon>Tunicata</taxon>
        <taxon>Ascidiacea</taxon>
        <taxon>Phlebobranchia</taxon>
        <taxon>Ascidiidae</taxon>
        <taxon>Phallusia</taxon>
    </lineage>
</organism>
<evidence type="ECO:0000256" key="1">
    <source>
        <dbReference type="ARBA" id="ARBA00023157"/>
    </source>
</evidence>
<feature type="domain" description="TIR" evidence="6">
    <location>
        <begin position="432"/>
        <end position="564"/>
    </location>
</feature>
<evidence type="ECO:0000256" key="2">
    <source>
        <dbReference type="ARBA" id="ARBA00023180"/>
    </source>
</evidence>
<dbReference type="InterPro" id="IPR015621">
    <property type="entry name" value="IL-1_rcpt_fam"/>
</dbReference>
<evidence type="ECO:0000256" key="3">
    <source>
        <dbReference type="ARBA" id="ARBA00023319"/>
    </source>
</evidence>
<dbReference type="InterPro" id="IPR035897">
    <property type="entry name" value="Toll_tir_struct_dom_sf"/>
</dbReference>
<keyword evidence="4" id="KW-0472">Membrane</keyword>
<dbReference type="AlphaFoldDB" id="A0A6F9DH16"/>
<dbReference type="GO" id="GO:0007165">
    <property type="term" value="P:signal transduction"/>
    <property type="evidence" value="ECO:0007669"/>
    <property type="project" value="InterPro"/>
</dbReference>
<feature type="transmembrane region" description="Helical" evidence="4">
    <location>
        <begin position="390"/>
        <end position="411"/>
    </location>
</feature>
<evidence type="ECO:0000313" key="7">
    <source>
        <dbReference type="EMBL" id="CAB3260461.1"/>
    </source>
</evidence>
<dbReference type="PROSITE" id="PS50104">
    <property type="entry name" value="TIR"/>
    <property type="match status" value="1"/>
</dbReference>
<proteinExistence type="evidence at transcript level"/>
<dbReference type="EMBL" id="LR786381">
    <property type="protein sequence ID" value="CAB3260461.1"/>
    <property type="molecule type" value="mRNA"/>
</dbReference>
<dbReference type="Pfam" id="PF01582">
    <property type="entry name" value="TIR"/>
    <property type="match status" value="1"/>
</dbReference>
<dbReference type="SUPFAM" id="SSF52200">
    <property type="entry name" value="Toll/Interleukin receptor TIR domain"/>
    <property type="match status" value="1"/>
</dbReference>
<dbReference type="PANTHER" id="PTHR11890">
    <property type="entry name" value="INTERLEUKIN-1 RECEPTOR FAMILY MEMBER"/>
    <property type="match status" value="1"/>
</dbReference>
<accession>A0A6F9DH16</accession>
<keyword evidence="5" id="KW-0732">Signal</keyword>
<keyword evidence="3" id="KW-0393">Immunoglobulin domain</keyword>
<dbReference type="Gene3D" id="2.60.40.10">
    <property type="entry name" value="Immunoglobulins"/>
    <property type="match status" value="1"/>
</dbReference>
<feature type="chain" id="PRO_5026044821" evidence="5">
    <location>
        <begin position="25"/>
        <end position="655"/>
    </location>
</feature>
<keyword evidence="1" id="KW-1015">Disulfide bond</keyword>
<feature type="signal peptide" evidence="5">
    <location>
        <begin position="1"/>
        <end position="24"/>
    </location>
</feature>
<protein>
    <submittedName>
        <fullName evidence="7">Uncharacterized protein LOC100175496</fullName>
    </submittedName>
</protein>